<dbReference type="AlphaFoldDB" id="A0A942Y7W4"/>
<organism evidence="2">
    <name type="scientific">Neobacillus citreus</name>
    <dbReference type="NCBI Taxonomy" id="2833578"/>
    <lineage>
        <taxon>Bacteria</taxon>
        <taxon>Bacillati</taxon>
        <taxon>Bacillota</taxon>
        <taxon>Bacilli</taxon>
        <taxon>Bacillales</taxon>
        <taxon>Bacillaceae</taxon>
        <taxon>Neobacillus</taxon>
    </lineage>
</organism>
<protein>
    <recommendedName>
        <fullName evidence="1">GNAT-like C-terminal domain-containing protein</fullName>
    </recommendedName>
</protein>
<accession>A0A942Y7W4</accession>
<sequence length="219" mass="23668">MVAAVEQHVADLPGPEQDAVLVDAFRAVRPYTEAWLRDHGATPEQAADSTADVDRKLDRYGLRGTGLDWFCAVLTARVVAVGRLQFELGDTQPDGRPAWGVHVPETGPLDPEACDRSFASAPTVLRALAPEHAADHWQCRSWILDPGLPDVLGPDANLVRFARRFRLSPPGPDDEREGDADVTKFVLGPSAGGRLAEAVRARLDSGGHWTVRSGTAPVR</sequence>
<dbReference type="EMBL" id="JAGYPE010000002">
    <property type="protein sequence ID" value="MBS4181732.1"/>
    <property type="molecule type" value="Genomic_DNA"/>
</dbReference>
<evidence type="ECO:0000259" key="1">
    <source>
        <dbReference type="Pfam" id="PF18164"/>
    </source>
</evidence>
<dbReference type="Pfam" id="PF18164">
    <property type="entry name" value="GNAT_C"/>
    <property type="match status" value="1"/>
</dbReference>
<name>A0A942Y7W4_9BACI</name>
<proteinExistence type="predicted"/>
<evidence type="ECO:0000313" key="2">
    <source>
        <dbReference type="EMBL" id="MBS4181732.1"/>
    </source>
</evidence>
<dbReference type="InterPro" id="IPR041644">
    <property type="entry name" value="GNAT_C"/>
</dbReference>
<feature type="domain" description="GNAT-like C-terminal" evidence="1">
    <location>
        <begin position="79"/>
        <end position="215"/>
    </location>
</feature>
<reference evidence="2" key="1">
    <citation type="submission" date="2021-05" db="EMBL/GenBank/DDBJ databases">
        <title>Novel Bacillus species.</title>
        <authorList>
            <person name="Liu G."/>
        </authorList>
    </citation>
    <scope>NUCLEOTIDE SEQUENCE</scope>
    <source>
        <strain evidence="2">FJAT-50051</strain>
    </source>
</reference>
<dbReference type="Gene3D" id="3.40.630.120">
    <property type="match status" value="1"/>
</dbReference>
<comment type="caution">
    <text evidence="2">The sequence shown here is derived from an EMBL/GenBank/DDBJ whole genome shotgun (WGS) entry which is preliminary data.</text>
</comment>
<gene>
    <name evidence="2" type="ORF">KHB02_10065</name>
</gene>